<evidence type="ECO:0000259" key="1">
    <source>
        <dbReference type="Pfam" id="PF04248"/>
    </source>
</evidence>
<gene>
    <name evidence="2" type="ORF">AVDCRST_MAG79-2689</name>
</gene>
<accession>A0A6J4UJR8</accession>
<dbReference type="Gene3D" id="2.170.150.40">
    <property type="entry name" value="Domain of unknown function (DUF427)"/>
    <property type="match status" value="2"/>
</dbReference>
<name>A0A6J4UJR8_9ACTN</name>
<reference evidence="2" key="1">
    <citation type="submission" date="2020-02" db="EMBL/GenBank/DDBJ databases">
        <authorList>
            <person name="Meier V. D."/>
        </authorList>
    </citation>
    <scope>NUCLEOTIDE SEQUENCE</scope>
    <source>
        <strain evidence="2">AVDCRST_MAG79</strain>
    </source>
</reference>
<organism evidence="2">
    <name type="scientific">uncultured Thermoleophilia bacterium</name>
    <dbReference type="NCBI Taxonomy" id="1497501"/>
    <lineage>
        <taxon>Bacteria</taxon>
        <taxon>Bacillati</taxon>
        <taxon>Actinomycetota</taxon>
        <taxon>Thermoleophilia</taxon>
        <taxon>environmental samples</taxon>
    </lineage>
</organism>
<dbReference type="PANTHER" id="PTHR34310">
    <property type="entry name" value="DUF427 DOMAIN PROTEIN (AFU_ORTHOLOGUE AFUA_3G02220)"/>
    <property type="match status" value="1"/>
</dbReference>
<feature type="domain" description="DUF427" evidence="1">
    <location>
        <begin position="162"/>
        <end position="253"/>
    </location>
</feature>
<protein>
    <recommendedName>
        <fullName evidence="1">DUF427 domain-containing protein</fullName>
    </recommendedName>
</protein>
<proteinExistence type="predicted"/>
<dbReference type="InterPro" id="IPR007361">
    <property type="entry name" value="DUF427"/>
</dbReference>
<evidence type="ECO:0000313" key="2">
    <source>
        <dbReference type="EMBL" id="CAA9550847.1"/>
    </source>
</evidence>
<dbReference type="PANTHER" id="PTHR34310:SF9">
    <property type="entry name" value="BLR5716 PROTEIN"/>
    <property type="match status" value="1"/>
</dbReference>
<dbReference type="Pfam" id="PF04248">
    <property type="entry name" value="NTP_transf_9"/>
    <property type="match status" value="2"/>
</dbReference>
<dbReference type="InterPro" id="IPR038694">
    <property type="entry name" value="DUF427_sf"/>
</dbReference>
<dbReference type="EMBL" id="CADCWC010000415">
    <property type="protein sequence ID" value="CAA9550847.1"/>
    <property type="molecule type" value="Genomic_DNA"/>
</dbReference>
<feature type="domain" description="DUF427" evidence="1">
    <location>
        <begin position="38"/>
        <end position="127"/>
    </location>
</feature>
<sequence>MSLTLADGPLAAEAPDTVNYTVVGPPHRLLLASFPRRVRAVLGGETVLDTRRGRLLHETGRLPQLFVPLEDIRDDVLVDNRPGDADPHKGPETRWTLRVADRVAEDAAWGFEQPPPEAGWLRGRVTVEWDAMDAWFDEDEEVVGHLRDPYHRVDARQSSRRVRVVAGDVVLAESDRPVLVSETGLPNRWYLPQDDVRTDLLEPSATRSVCPYKGVASYWTARVGGSRIEDAAWSYEDPLEDTLKARSHLCFDAAEGAETWVDGERVA</sequence>
<dbReference type="AlphaFoldDB" id="A0A6J4UJR8"/>